<gene>
    <name evidence="3" type="ORF">SAMN06264365_102688</name>
</gene>
<protein>
    <submittedName>
        <fullName evidence="3">Excalibur calcium-binding domain-containing protein</fullName>
    </submittedName>
</protein>
<feature type="region of interest" description="Disordered" evidence="1">
    <location>
        <begin position="103"/>
        <end position="125"/>
    </location>
</feature>
<dbReference type="SMART" id="SM00894">
    <property type="entry name" value="Excalibur"/>
    <property type="match status" value="1"/>
</dbReference>
<accession>A0A238WMT6</accession>
<feature type="region of interest" description="Disordered" evidence="1">
    <location>
        <begin position="1"/>
        <end position="85"/>
    </location>
</feature>
<name>A0A238WMT6_9ACTN</name>
<reference evidence="3 4" key="1">
    <citation type="submission" date="2017-06" db="EMBL/GenBank/DDBJ databases">
        <authorList>
            <person name="Kim H.J."/>
            <person name="Triplett B.A."/>
        </authorList>
    </citation>
    <scope>NUCLEOTIDE SEQUENCE [LARGE SCALE GENOMIC DNA]</scope>
    <source>
        <strain evidence="3 4">DSM 43151</strain>
    </source>
</reference>
<evidence type="ECO:0000259" key="2">
    <source>
        <dbReference type="SMART" id="SM00894"/>
    </source>
</evidence>
<proteinExistence type="predicted"/>
<feature type="compositionally biased region" description="Low complexity" evidence="1">
    <location>
        <begin position="62"/>
        <end position="83"/>
    </location>
</feature>
<dbReference type="AlphaFoldDB" id="A0A238WMT6"/>
<evidence type="ECO:0000313" key="3">
    <source>
        <dbReference type="EMBL" id="SNR47623.1"/>
    </source>
</evidence>
<feature type="domain" description="Excalibur calcium-binding" evidence="2">
    <location>
        <begin position="89"/>
        <end position="125"/>
    </location>
</feature>
<feature type="compositionally biased region" description="Basic and acidic residues" evidence="1">
    <location>
        <begin position="105"/>
        <end position="125"/>
    </location>
</feature>
<dbReference type="InterPro" id="IPR008613">
    <property type="entry name" value="Excalibur_Ca-bd_domain"/>
</dbReference>
<dbReference type="Pfam" id="PF05901">
    <property type="entry name" value="Excalibur"/>
    <property type="match status" value="1"/>
</dbReference>
<dbReference type="EMBL" id="FZNR01000002">
    <property type="protein sequence ID" value="SNR47623.1"/>
    <property type="molecule type" value="Genomic_DNA"/>
</dbReference>
<evidence type="ECO:0000313" key="4">
    <source>
        <dbReference type="Proteomes" id="UP000198415"/>
    </source>
</evidence>
<dbReference type="Proteomes" id="UP000198415">
    <property type="component" value="Unassembled WGS sequence"/>
</dbReference>
<organism evidence="3 4">
    <name type="scientific">Actinoplanes regularis</name>
    <dbReference type="NCBI Taxonomy" id="52697"/>
    <lineage>
        <taxon>Bacteria</taxon>
        <taxon>Bacillati</taxon>
        <taxon>Actinomycetota</taxon>
        <taxon>Actinomycetes</taxon>
        <taxon>Micromonosporales</taxon>
        <taxon>Micromonosporaceae</taxon>
        <taxon>Actinoplanes</taxon>
    </lineage>
</organism>
<sequence length="125" mass="12716">MLFGYMLSDPVSTRPGSAPTASPANLVGAGDAVTAAPSTAPSAEPTTTGTPTLKSVPPAPKPTTTRPAAKPRTTTPKTKPMTTEPEEVYYKNCAAVRAAGAAPIHRGDPGYAKHLDRDGDGVGCE</sequence>
<feature type="compositionally biased region" description="Polar residues" evidence="1">
    <location>
        <begin position="10"/>
        <end position="23"/>
    </location>
</feature>
<evidence type="ECO:0000256" key="1">
    <source>
        <dbReference type="SAM" id="MobiDB-lite"/>
    </source>
</evidence>
<keyword evidence="4" id="KW-1185">Reference proteome</keyword>
<feature type="compositionally biased region" description="Low complexity" evidence="1">
    <location>
        <begin position="34"/>
        <end position="52"/>
    </location>
</feature>